<dbReference type="InterPro" id="IPR003912">
    <property type="entry name" value="Protea_act_rcpt"/>
</dbReference>
<dbReference type="GO" id="GO:0030194">
    <property type="term" value="P:positive regulation of blood coagulation"/>
    <property type="evidence" value="ECO:0007669"/>
    <property type="project" value="TreeGrafter"/>
</dbReference>
<evidence type="ECO:0000256" key="3">
    <source>
        <dbReference type="ARBA" id="ARBA00022692"/>
    </source>
</evidence>
<feature type="transmembrane region" description="Helical" evidence="12">
    <location>
        <begin position="61"/>
        <end position="86"/>
    </location>
</feature>
<keyword evidence="2" id="KW-1003">Cell membrane</keyword>
<feature type="transmembrane region" description="Helical" evidence="12">
    <location>
        <begin position="291"/>
        <end position="314"/>
    </location>
</feature>
<feature type="transmembrane region" description="Helical" evidence="12">
    <location>
        <begin position="248"/>
        <end position="271"/>
    </location>
</feature>
<evidence type="ECO:0000256" key="5">
    <source>
        <dbReference type="ARBA" id="ARBA00023040"/>
    </source>
</evidence>
<evidence type="ECO:0000256" key="10">
    <source>
        <dbReference type="ARBA" id="ARBA00023224"/>
    </source>
</evidence>
<accession>A0A3Q3GQ84</accession>
<dbReference type="GO" id="GO:0035025">
    <property type="term" value="P:positive regulation of Rho protein signal transduction"/>
    <property type="evidence" value="ECO:0007669"/>
    <property type="project" value="TreeGrafter"/>
</dbReference>
<keyword evidence="3 12" id="KW-0812">Transmembrane</keyword>
<comment type="subcellular location">
    <subcellularLocation>
        <location evidence="1">Cell membrane</location>
        <topology evidence="1">Multi-pass membrane protein</topology>
    </subcellularLocation>
</comment>
<proteinExistence type="predicted"/>
<dbReference type="PRINTS" id="PR00237">
    <property type="entry name" value="GPCRRHODOPSN"/>
</dbReference>
<keyword evidence="6 12" id="KW-0472">Membrane</keyword>
<keyword evidence="9" id="KW-0325">Glycoprotein</keyword>
<dbReference type="Proteomes" id="UP000261660">
    <property type="component" value="Unplaced"/>
</dbReference>
<dbReference type="GO" id="GO:0005886">
    <property type="term" value="C:plasma membrane"/>
    <property type="evidence" value="ECO:0007669"/>
    <property type="project" value="UniProtKB-SubCell"/>
</dbReference>
<feature type="transmembrane region" description="Helical" evidence="12">
    <location>
        <begin position="125"/>
        <end position="142"/>
    </location>
</feature>
<keyword evidence="10" id="KW-0807">Transducer</keyword>
<keyword evidence="4 12" id="KW-1133">Transmembrane helix</keyword>
<dbReference type="AlphaFoldDB" id="A0A3Q3GQ84"/>
<dbReference type="GeneTree" id="ENSGT01050000244840"/>
<keyword evidence="8" id="KW-0675">Receptor</keyword>
<dbReference type="PANTHER" id="PTHR24232">
    <property type="entry name" value="G-PROTEIN COUPLED RECEPTOR"/>
    <property type="match status" value="1"/>
</dbReference>
<dbReference type="Ensembl" id="ENSLBET00000037813.1">
    <property type="protein sequence ID" value="ENSLBEP00000036292.1"/>
    <property type="gene ID" value="ENSLBEG00000027145.1"/>
</dbReference>
<evidence type="ECO:0000259" key="13">
    <source>
        <dbReference type="PROSITE" id="PS50262"/>
    </source>
</evidence>
<name>A0A3Q3GQ84_9LABR</name>
<feature type="transmembrane region" description="Helical" evidence="12">
    <location>
        <begin position="154"/>
        <end position="174"/>
    </location>
</feature>
<evidence type="ECO:0000313" key="14">
    <source>
        <dbReference type="Ensembl" id="ENSLBEP00000036292.1"/>
    </source>
</evidence>
<reference evidence="14" key="2">
    <citation type="submission" date="2025-09" db="UniProtKB">
        <authorList>
            <consortium name="Ensembl"/>
        </authorList>
    </citation>
    <scope>IDENTIFICATION</scope>
</reference>
<dbReference type="GO" id="GO:0007596">
    <property type="term" value="P:blood coagulation"/>
    <property type="evidence" value="ECO:0007669"/>
    <property type="project" value="InterPro"/>
</dbReference>
<evidence type="ECO:0000256" key="2">
    <source>
        <dbReference type="ARBA" id="ARBA00022475"/>
    </source>
</evidence>
<evidence type="ECO:0000256" key="4">
    <source>
        <dbReference type="ARBA" id="ARBA00022989"/>
    </source>
</evidence>
<dbReference type="GO" id="GO:0007200">
    <property type="term" value="P:phospholipase C-activating G protein-coupled receptor signaling pathway"/>
    <property type="evidence" value="ECO:0007669"/>
    <property type="project" value="TreeGrafter"/>
</dbReference>
<keyword evidence="5" id="KW-0297">G-protein coupled receptor</keyword>
<evidence type="ECO:0000256" key="1">
    <source>
        <dbReference type="ARBA" id="ARBA00004651"/>
    </source>
</evidence>
<dbReference type="PROSITE" id="PS50262">
    <property type="entry name" value="G_PROTEIN_RECEP_F1_2"/>
    <property type="match status" value="1"/>
</dbReference>
<feature type="disulfide bond" evidence="11">
    <location>
        <begin position="133"/>
        <end position="189"/>
    </location>
</feature>
<dbReference type="SUPFAM" id="SSF81321">
    <property type="entry name" value="Family A G protein-coupled receptor-like"/>
    <property type="match status" value="1"/>
</dbReference>
<evidence type="ECO:0000313" key="15">
    <source>
        <dbReference type="Proteomes" id="UP000261660"/>
    </source>
</evidence>
<dbReference type="PRINTS" id="PR01428">
    <property type="entry name" value="PROTEASEAR"/>
</dbReference>
<evidence type="ECO:0000256" key="9">
    <source>
        <dbReference type="ARBA" id="ARBA00023180"/>
    </source>
</evidence>
<evidence type="ECO:0000256" key="6">
    <source>
        <dbReference type="ARBA" id="ARBA00023136"/>
    </source>
</evidence>
<protein>
    <submittedName>
        <fullName evidence="14">Coagulation factor II thrombin receptor</fullName>
    </submittedName>
</protein>
<dbReference type="InterPro" id="IPR017452">
    <property type="entry name" value="GPCR_Rhodpsn_7TM"/>
</dbReference>
<dbReference type="GO" id="GO:0015057">
    <property type="term" value="F:thrombin-activated receptor activity"/>
    <property type="evidence" value="ECO:0007669"/>
    <property type="project" value="InterPro"/>
</dbReference>
<keyword evidence="15" id="KW-1185">Reference proteome</keyword>
<feature type="transmembrane region" description="Helical" evidence="12">
    <location>
        <begin position="203"/>
        <end position="227"/>
    </location>
</feature>
<reference evidence="14" key="1">
    <citation type="submission" date="2025-08" db="UniProtKB">
        <authorList>
            <consortium name="Ensembl"/>
        </authorList>
    </citation>
    <scope>IDENTIFICATION</scope>
</reference>
<dbReference type="PANTHER" id="PTHR24232:SF20">
    <property type="entry name" value="PROTEINASE-ACTIVATED RECEPTOR 1"/>
    <property type="match status" value="1"/>
</dbReference>
<organism evidence="14 15">
    <name type="scientific">Labrus bergylta</name>
    <name type="common">ballan wrasse</name>
    <dbReference type="NCBI Taxonomy" id="56723"/>
    <lineage>
        <taxon>Eukaryota</taxon>
        <taxon>Metazoa</taxon>
        <taxon>Chordata</taxon>
        <taxon>Craniata</taxon>
        <taxon>Vertebrata</taxon>
        <taxon>Euteleostomi</taxon>
        <taxon>Actinopterygii</taxon>
        <taxon>Neopterygii</taxon>
        <taxon>Teleostei</taxon>
        <taxon>Neoteleostei</taxon>
        <taxon>Acanthomorphata</taxon>
        <taxon>Eupercaria</taxon>
        <taxon>Labriformes</taxon>
        <taxon>Labridae</taxon>
        <taxon>Labrus</taxon>
    </lineage>
</organism>
<dbReference type="Pfam" id="PF00001">
    <property type="entry name" value="7tm_1"/>
    <property type="match status" value="1"/>
</dbReference>
<evidence type="ECO:0000256" key="8">
    <source>
        <dbReference type="ARBA" id="ARBA00023170"/>
    </source>
</evidence>
<feature type="domain" description="G-protein coupled receptors family 1 profile" evidence="13">
    <location>
        <begin position="95"/>
        <end position="312"/>
    </location>
</feature>
<keyword evidence="7 11" id="KW-1015">Disulfide bond</keyword>
<evidence type="ECO:0000256" key="7">
    <source>
        <dbReference type="ARBA" id="ARBA00023157"/>
    </source>
</evidence>
<dbReference type="InterPro" id="IPR000276">
    <property type="entry name" value="GPCR_Rhodpsn"/>
</dbReference>
<sequence>MSLLGNLPVQDNNSQPYSTNYLSCICLLLNPDANPLQSSNHSRYKISEEAQLFLTGPVSTILIPTFYTLVCLISVPINICAGLVFIRKIKIKKPAVIYMLNLVCADLLFAMVLPFKISYHFNGNNWIFGPAMCRVVTAAFYWNMYCSVLSPTKAIIACVAMWIFSFAGSMHLLFTEQTFHLTQLGITTCHDIQSSKLFLCYKMYFVTLCCLLFFLPLIITMVSYTRVIMTLSKDQPGVPDHSLKKRRAVFLSGTVLVMFVLCFTPTNLVLIMHQLKDTEGAQIEDNADILYIVYLIFLCLGSLNCLLDPLVYYFGSSQFQKDIVLCRKLCTIDAMKDFCFAMHSL</sequence>
<evidence type="ECO:0000256" key="11">
    <source>
        <dbReference type="PIRSR" id="PIRSR603912-52"/>
    </source>
</evidence>
<feature type="transmembrane region" description="Helical" evidence="12">
    <location>
        <begin position="98"/>
        <end position="119"/>
    </location>
</feature>
<evidence type="ECO:0000256" key="12">
    <source>
        <dbReference type="SAM" id="Phobius"/>
    </source>
</evidence>
<dbReference type="Gene3D" id="1.20.1070.10">
    <property type="entry name" value="Rhodopsin 7-helix transmembrane proteins"/>
    <property type="match status" value="2"/>
</dbReference>